<accession>A0A8H6KWX1</accession>
<feature type="compositionally biased region" description="Basic and acidic residues" evidence="1">
    <location>
        <begin position="33"/>
        <end position="45"/>
    </location>
</feature>
<organism evidence="3 4">
    <name type="scientific">Colletotrichum plurivorum</name>
    <dbReference type="NCBI Taxonomy" id="2175906"/>
    <lineage>
        <taxon>Eukaryota</taxon>
        <taxon>Fungi</taxon>
        <taxon>Dikarya</taxon>
        <taxon>Ascomycota</taxon>
        <taxon>Pezizomycotina</taxon>
        <taxon>Sordariomycetes</taxon>
        <taxon>Hypocreomycetidae</taxon>
        <taxon>Glomerellales</taxon>
        <taxon>Glomerellaceae</taxon>
        <taxon>Colletotrichum</taxon>
        <taxon>Colletotrichum orchidearum species complex</taxon>
    </lineage>
</organism>
<dbReference type="Pfam" id="PF12296">
    <property type="entry name" value="HsbA"/>
    <property type="match status" value="1"/>
</dbReference>
<feature type="signal peptide" evidence="2">
    <location>
        <begin position="1"/>
        <end position="19"/>
    </location>
</feature>
<feature type="region of interest" description="Disordered" evidence="1">
    <location>
        <begin position="30"/>
        <end position="58"/>
    </location>
</feature>
<dbReference type="AlphaFoldDB" id="A0A8H6KWX1"/>
<reference evidence="3" key="1">
    <citation type="journal article" date="2020" name="Phytopathology">
        <title>Genome Sequence Resources of Colletotrichum truncatum, C. plurivorum, C. musicola, and C. sojae: Four Species Pathogenic to Soybean (Glycine max).</title>
        <authorList>
            <person name="Rogerio F."/>
            <person name="Boufleur T.R."/>
            <person name="Ciampi-Guillardi M."/>
            <person name="Sukno S.A."/>
            <person name="Thon M.R."/>
            <person name="Massola Junior N.S."/>
            <person name="Baroncelli R."/>
        </authorList>
    </citation>
    <scope>NUCLEOTIDE SEQUENCE</scope>
    <source>
        <strain evidence="3">LFN00145</strain>
    </source>
</reference>
<evidence type="ECO:0000313" key="4">
    <source>
        <dbReference type="Proteomes" id="UP000654918"/>
    </source>
</evidence>
<dbReference type="Proteomes" id="UP000654918">
    <property type="component" value="Unassembled WGS sequence"/>
</dbReference>
<gene>
    <name evidence="3" type="ORF">CPLU01_01922</name>
</gene>
<feature type="chain" id="PRO_5034152794" evidence="2">
    <location>
        <begin position="20"/>
        <end position="349"/>
    </location>
</feature>
<keyword evidence="4" id="KW-1185">Reference proteome</keyword>
<sequence length="349" mass="36853">MRLYIIIPFLLCLFDVASAQMAMPLGDAAWGRGGRDKGDKGDKGKKGGCKKGCKGKGDREPVKGGVAALQTRIGDLRTKIANANDSVVPFKGGSIKGLVGLLKVNEAVVELGDTIDLGTKTAEATEPLPANQSTVIGTSFLAIQPEINNLLTELQGKRKEFDKAGFKILDVRSLIRDSVNIQQDKAGDLGGAAMLIPNQLTKVLDASLQPIATQVLDQINANFSATVDDYKGRAGKIKIPSKAVPKLTDLLAGVARALGIGDRDRAVMAMAGQAQPLQADQAVPPTNFPNADAAIADIGQVDTAQASANVEAYVAGIRDEDFSQLGEDENDLRGIPPLVMAVLRRYEVI</sequence>
<evidence type="ECO:0000313" key="3">
    <source>
        <dbReference type="EMBL" id="KAF6839184.1"/>
    </source>
</evidence>
<dbReference type="EMBL" id="WIGO01000014">
    <property type="protein sequence ID" value="KAF6839184.1"/>
    <property type="molecule type" value="Genomic_DNA"/>
</dbReference>
<name>A0A8H6KWX1_9PEZI</name>
<evidence type="ECO:0000256" key="1">
    <source>
        <dbReference type="SAM" id="MobiDB-lite"/>
    </source>
</evidence>
<evidence type="ECO:0000256" key="2">
    <source>
        <dbReference type="SAM" id="SignalP"/>
    </source>
</evidence>
<protein>
    <submittedName>
        <fullName evidence="3">Antigenic cell wall</fullName>
    </submittedName>
</protein>
<comment type="caution">
    <text evidence="3">The sequence shown here is derived from an EMBL/GenBank/DDBJ whole genome shotgun (WGS) entry which is preliminary data.</text>
</comment>
<dbReference type="InterPro" id="IPR021054">
    <property type="entry name" value="Cell_wall_mannoprotein_1"/>
</dbReference>
<dbReference type="Gene3D" id="1.20.1280.140">
    <property type="match status" value="1"/>
</dbReference>
<keyword evidence="2" id="KW-0732">Signal</keyword>
<proteinExistence type="predicted"/>